<name>A0ABP0UQS5_9BRYO</name>
<evidence type="ECO:0000313" key="1">
    <source>
        <dbReference type="EMBL" id="CAK9228226.1"/>
    </source>
</evidence>
<organism evidence="1 2">
    <name type="scientific">Sphagnum troendelagicum</name>
    <dbReference type="NCBI Taxonomy" id="128251"/>
    <lineage>
        <taxon>Eukaryota</taxon>
        <taxon>Viridiplantae</taxon>
        <taxon>Streptophyta</taxon>
        <taxon>Embryophyta</taxon>
        <taxon>Bryophyta</taxon>
        <taxon>Sphagnophytina</taxon>
        <taxon>Sphagnopsida</taxon>
        <taxon>Sphagnales</taxon>
        <taxon>Sphagnaceae</taxon>
        <taxon>Sphagnum</taxon>
    </lineage>
</organism>
<reference evidence="1" key="1">
    <citation type="submission" date="2024-02" db="EMBL/GenBank/DDBJ databases">
        <authorList>
            <consortium name="ELIXIR-Norway"/>
            <consortium name="Elixir Norway"/>
        </authorList>
    </citation>
    <scope>NUCLEOTIDE SEQUENCE</scope>
</reference>
<keyword evidence="2" id="KW-1185">Reference proteome</keyword>
<dbReference type="Proteomes" id="UP001497512">
    <property type="component" value="Chromosome 6"/>
</dbReference>
<gene>
    <name evidence="1" type="ORF">CSSPTR1EN2_LOCUS18866</name>
</gene>
<protein>
    <submittedName>
        <fullName evidence="1">Uncharacterized protein</fullName>
    </submittedName>
</protein>
<evidence type="ECO:0000313" key="2">
    <source>
        <dbReference type="Proteomes" id="UP001497512"/>
    </source>
</evidence>
<dbReference type="EMBL" id="OZ019898">
    <property type="protein sequence ID" value="CAK9228226.1"/>
    <property type="molecule type" value="Genomic_DNA"/>
</dbReference>
<sequence length="84" mass="9544">MGPSTRCAAAGMDLDIRKETEGFFKAASFIPSTFFVRKDLLQTRGGKRAYMQIWQLDYSCSQWIKQLLQSGSPRVPRVIATRVE</sequence>
<accession>A0ABP0UQS5</accession>
<proteinExistence type="predicted"/>